<dbReference type="EMBL" id="AAXW01000045">
    <property type="protein sequence ID" value="EAZ89390.1"/>
    <property type="molecule type" value="Genomic_DNA"/>
</dbReference>
<comment type="caution">
    <text evidence="1">The sequence shown here is derived from an EMBL/GenBank/DDBJ whole genome shotgun (WGS) entry which is preliminary data.</text>
</comment>
<evidence type="ECO:0000313" key="2">
    <source>
        <dbReference type="Proteomes" id="UP000003781"/>
    </source>
</evidence>
<dbReference type="eggNOG" id="ENOG50333AU">
    <property type="taxonomic scope" value="Bacteria"/>
</dbReference>
<reference evidence="1 2" key="1">
    <citation type="submission" date="2007-03" db="EMBL/GenBank/DDBJ databases">
        <authorList>
            <person name="Stal L."/>
            <person name="Ferriera S."/>
            <person name="Johnson J."/>
            <person name="Kravitz S."/>
            <person name="Beeson K."/>
            <person name="Sutton G."/>
            <person name="Rogers Y.-H."/>
            <person name="Friedman R."/>
            <person name="Frazier M."/>
            <person name="Venter J.C."/>
        </authorList>
    </citation>
    <scope>NUCLEOTIDE SEQUENCE [LARGE SCALE GENOMIC DNA]</scope>
    <source>
        <strain evidence="1 2">CCY0110</strain>
    </source>
</reference>
<name>A3IVS9_9CHRO</name>
<accession>A3IVS9</accession>
<evidence type="ECO:0000313" key="1">
    <source>
        <dbReference type="EMBL" id="EAZ89390.1"/>
    </source>
</evidence>
<gene>
    <name evidence="1" type="ORF">CY0110_12172</name>
</gene>
<keyword evidence="2" id="KW-1185">Reference proteome</keyword>
<proteinExistence type="predicted"/>
<protein>
    <submittedName>
        <fullName evidence="1">Uncharacterized protein</fullName>
    </submittedName>
</protein>
<dbReference type="RefSeq" id="WP_008277488.1">
    <property type="nucleotide sequence ID" value="NZ_AAXW01000045.1"/>
</dbReference>
<dbReference type="Proteomes" id="UP000003781">
    <property type="component" value="Unassembled WGS sequence"/>
</dbReference>
<dbReference type="AlphaFoldDB" id="A3IVS9"/>
<organism evidence="1 2">
    <name type="scientific">Crocosphaera chwakensis CCY0110</name>
    <dbReference type="NCBI Taxonomy" id="391612"/>
    <lineage>
        <taxon>Bacteria</taxon>
        <taxon>Bacillati</taxon>
        <taxon>Cyanobacteriota</taxon>
        <taxon>Cyanophyceae</taxon>
        <taxon>Oscillatoriophycideae</taxon>
        <taxon>Chroococcales</taxon>
        <taxon>Aphanothecaceae</taxon>
        <taxon>Crocosphaera</taxon>
        <taxon>Crocosphaera chwakensis</taxon>
    </lineage>
</organism>
<dbReference type="OrthoDB" id="532785at2"/>
<sequence>MSNSNVEICPVCGVKIIRSVGGDKVIFSSGPVGTRARLWARVCNYAKKSGCINQNQEAIGSVHENDYYNPIK</sequence>